<evidence type="ECO:0000256" key="1">
    <source>
        <dbReference type="SAM" id="Phobius"/>
    </source>
</evidence>
<sequence>MAGQRGYLHINPNPSATGIISYVDYILPDSLTRRLRAKNYNNRLLIAAQAKISLFLQSIGIYLLNDFFLQKKADTKITQSPK</sequence>
<dbReference type="EMBL" id="QTJV01000019">
    <property type="protein sequence ID" value="RFM30742.1"/>
    <property type="molecule type" value="Genomic_DNA"/>
</dbReference>
<name>A0A3E1NS53_9BACT</name>
<feature type="transmembrane region" description="Helical" evidence="1">
    <location>
        <begin position="44"/>
        <end position="64"/>
    </location>
</feature>
<dbReference type="Proteomes" id="UP000261174">
    <property type="component" value="Unassembled WGS sequence"/>
</dbReference>
<proteinExistence type="predicted"/>
<keyword evidence="1" id="KW-0812">Transmembrane</keyword>
<accession>A0A3E1NS53</accession>
<keyword evidence="1" id="KW-0472">Membrane</keyword>
<evidence type="ECO:0000313" key="2">
    <source>
        <dbReference type="EMBL" id="RFM30742.1"/>
    </source>
</evidence>
<reference evidence="2 3" key="1">
    <citation type="submission" date="2018-08" db="EMBL/GenBank/DDBJ databases">
        <title>Chitinophaga sp. K20C18050901, a novel bacterium isolated from forest soil.</title>
        <authorList>
            <person name="Wang C."/>
        </authorList>
    </citation>
    <scope>NUCLEOTIDE SEQUENCE [LARGE SCALE GENOMIC DNA]</scope>
    <source>
        <strain evidence="2 3">K20C18050901</strain>
    </source>
</reference>
<dbReference type="AlphaFoldDB" id="A0A3E1NS53"/>
<gene>
    <name evidence="2" type="ORF">DXN04_32015</name>
</gene>
<evidence type="ECO:0000313" key="3">
    <source>
        <dbReference type="Proteomes" id="UP000261174"/>
    </source>
</evidence>
<organism evidence="2 3">
    <name type="scientific">Chitinophaga silvisoli</name>
    <dbReference type="NCBI Taxonomy" id="2291814"/>
    <lineage>
        <taxon>Bacteria</taxon>
        <taxon>Pseudomonadati</taxon>
        <taxon>Bacteroidota</taxon>
        <taxon>Chitinophagia</taxon>
        <taxon>Chitinophagales</taxon>
        <taxon>Chitinophagaceae</taxon>
        <taxon>Chitinophaga</taxon>
    </lineage>
</organism>
<protein>
    <submittedName>
        <fullName evidence="2">Uncharacterized protein</fullName>
    </submittedName>
</protein>
<keyword evidence="1" id="KW-1133">Transmembrane helix</keyword>
<comment type="caution">
    <text evidence="2">The sequence shown here is derived from an EMBL/GenBank/DDBJ whole genome shotgun (WGS) entry which is preliminary data.</text>
</comment>
<keyword evidence="3" id="KW-1185">Reference proteome</keyword>